<dbReference type="Pfam" id="PF13976">
    <property type="entry name" value="gag_pre-integrs"/>
    <property type="match status" value="1"/>
</dbReference>
<sequence>MKQKFQGSTRVKRAQLQALRKEFEMLQMKEGESVNSYFARTLKIAKSMKAIGESMQESVITAKILRSMTTQFNYVVCSIEESNNLDTMTIDELQSSLLVHEQRMTFSTAEEQVMQTVVDEKGGRGRGRGRGRGSFRGRGRGRQLFNKAEVECFKCHKLGHFQYECPLWEKKAHYAETEDKEEQEDELLLMALVECKEGKKGEWFLDSGCSNHMSSNKEWFSELDENFRHKVKLGNDTCIAVMGKGSVRMLVNGIIHVITHVYYVPELKNNLLSIWQLQEKGLSITIQNKKCNVVHSERGLIMEVRMSANRMFVLTATMRVETCFQAYAEDNSQLWHNRLGHLSYDGLKTLVSKQMVTGLSAIITPQEICTHCLAGKQHRNTMPKKSLWRASKRLQLIHADLCGPIQPTSNSNKKYILSFIDDLSRKTWVYFLSEKSETFSLFKGFKALVEKEAGESIICLRTDRGGEFSSKAFEEFCRSQGIKRQLTAAYTPQQNGVAERKNRTIMNMVRSMLIGRQVPKIFWPEATKWCVHILNRSPTAVVQDQTPEEAWSGVKPSVGYFRVFGCLAHVHTLDQQRIKLDDKSKQCVLFGVSDESKAYRLFDPVNKKIIISKDVIFEEHKSWNWEQNKAENQLEIVEWEEHEGNSTEIQFEDKSNNEEQQGTESQSAGTNVRNKSHTQILEIPTKGRARRHRREPVWMTDYEKGEGLSYINNTSAMLVTETDPVTVEEAVKSKKWRDAMVKEMEAIERNQTWELTDVPKGVKPIGVKWVFKTKHKENGEIDKFKARLVAKGYAQHYGVDYTEVFAPVAKVDTIRIILSMAAQNGWIIFQLDVKSAFLHGELKEEIYVQQPAEFIKKGKEEKVYKLRKALYGLKQAPRAWYNRIEAYFLQNGFERCFCEHTLFTKSAEGGKILIVSLYVDDLIYTGNDGSMCNDFRNIMMSKFDMTDLGKMRYFLGIEILQNAHGIFMCQRKYAYEVLSRFGMMECNAVKNPLVPRTKLSRNDAGTKVDATLFKQVVGSLMYLTATRPDLMYGVSLISRFMANPTETHWSAAKRILRYLKGTTEFGILYKKEEDTTLVAYTDSDFAGDIDDRKSTSGFVFSLGTGAVSWSSKKQPIVTLSTTESEYIAAASCACQCIWIKRILETIGFKEHKHILVLCDSNSAIKLSENPVFHGRSKHIDVRFHFLRDIVREGKIKLSYCSTYNQVADIMTKPLKLEQFVKIRSMLGMIEAS</sequence>
<dbReference type="GO" id="GO:0015074">
    <property type="term" value="P:DNA integration"/>
    <property type="evidence" value="ECO:0007669"/>
    <property type="project" value="InterPro"/>
</dbReference>
<keyword evidence="5" id="KW-0862">Zinc</keyword>
<dbReference type="GO" id="GO:0003676">
    <property type="term" value="F:nucleic acid binding"/>
    <property type="evidence" value="ECO:0007669"/>
    <property type="project" value="InterPro"/>
</dbReference>
<dbReference type="InterPro" id="IPR001584">
    <property type="entry name" value="Integrase_cat-core"/>
</dbReference>
<dbReference type="OMA" id="TETHWSA"/>
<evidence type="ECO:0000313" key="9">
    <source>
        <dbReference type="EMBL" id="KYP74877.1"/>
    </source>
</evidence>
<organism evidence="9 10">
    <name type="scientific">Cajanus cajan</name>
    <name type="common">Pigeon pea</name>
    <name type="synonym">Cajanus indicus</name>
    <dbReference type="NCBI Taxonomy" id="3821"/>
    <lineage>
        <taxon>Eukaryota</taxon>
        <taxon>Viridiplantae</taxon>
        <taxon>Streptophyta</taxon>
        <taxon>Embryophyta</taxon>
        <taxon>Tracheophyta</taxon>
        <taxon>Spermatophyta</taxon>
        <taxon>Magnoliopsida</taxon>
        <taxon>eudicotyledons</taxon>
        <taxon>Gunneridae</taxon>
        <taxon>Pentapetalae</taxon>
        <taxon>rosids</taxon>
        <taxon>fabids</taxon>
        <taxon>Fabales</taxon>
        <taxon>Fabaceae</taxon>
        <taxon>Papilionoideae</taxon>
        <taxon>50 kb inversion clade</taxon>
        <taxon>NPAAA clade</taxon>
        <taxon>indigoferoid/millettioid clade</taxon>
        <taxon>Phaseoleae</taxon>
        <taxon>Cajanus</taxon>
    </lineage>
</organism>
<dbReference type="Pfam" id="PF00665">
    <property type="entry name" value="rve"/>
    <property type="match status" value="1"/>
</dbReference>
<accession>A0A151U6I4</accession>
<dbReference type="PROSITE" id="PS50158">
    <property type="entry name" value="ZF_CCHC"/>
    <property type="match status" value="1"/>
</dbReference>
<dbReference type="GO" id="GO:0006508">
    <property type="term" value="P:proteolysis"/>
    <property type="evidence" value="ECO:0007669"/>
    <property type="project" value="UniProtKB-KW"/>
</dbReference>
<keyword evidence="5" id="KW-0863">Zinc-finger</keyword>
<evidence type="ECO:0000256" key="3">
    <source>
        <dbReference type="ARBA" id="ARBA00022750"/>
    </source>
</evidence>
<dbReference type="AlphaFoldDB" id="A0A151U6I4"/>
<dbReference type="Pfam" id="PF22936">
    <property type="entry name" value="Pol_BBD"/>
    <property type="match status" value="1"/>
</dbReference>
<dbReference type="InterPro" id="IPR043502">
    <property type="entry name" value="DNA/RNA_pol_sf"/>
</dbReference>
<keyword evidence="2" id="KW-0479">Metal-binding</keyword>
<feature type="region of interest" description="Disordered" evidence="6">
    <location>
        <begin position="645"/>
        <end position="682"/>
    </location>
</feature>
<dbReference type="Proteomes" id="UP000075243">
    <property type="component" value="Chromosome 2"/>
</dbReference>
<evidence type="ECO:0000313" key="10">
    <source>
        <dbReference type="Proteomes" id="UP000075243"/>
    </source>
</evidence>
<dbReference type="InterPro" id="IPR036875">
    <property type="entry name" value="Znf_CCHC_sf"/>
</dbReference>
<dbReference type="InterPro" id="IPR013103">
    <property type="entry name" value="RVT_2"/>
</dbReference>
<protein>
    <submittedName>
        <fullName evidence="9">Retrovirus-related Pol polyprotein from transposon TNT 1-94</fullName>
    </submittedName>
</protein>
<feature type="compositionally biased region" description="Polar residues" evidence="6">
    <location>
        <begin position="658"/>
        <end position="679"/>
    </location>
</feature>
<dbReference type="GO" id="GO:0004190">
    <property type="term" value="F:aspartic-type endopeptidase activity"/>
    <property type="evidence" value="ECO:0007669"/>
    <property type="project" value="UniProtKB-KW"/>
</dbReference>
<dbReference type="InterPro" id="IPR039537">
    <property type="entry name" value="Retrotran_Ty1/copia-like"/>
</dbReference>
<evidence type="ECO:0000259" key="7">
    <source>
        <dbReference type="PROSITE" id="PS50158"/>
    </source>
</evidence>
<dbReference type="Gramene" id="C.cajan_07367.t">
    <property type="protein sequence ID" value="C.cajan_07367.t.cds1"/>
    <property type="gene ID" value="C.cajan_07367"/>
</dbReference>
<evidence type="ECO:0000256" key="4">
    <source>
        <dbReference type="ARBA" id="ARBA00022801"/>
    </source>
</evidence>
<dbReference type="InterPro" id="IPR057670">
    <property type="entry name" value="SH3_retrovirus"/>
</dbReference>
<keyword evidence="10" id="KW-1185">Reference proteome</keyword>
<dbReference type="Pfam" id="PF07727">
    <property type="entry name" value="RVT_2"/>
    <property type="match status" value="1"/>
</dbReference>
<dbReference type="PROSITE" id="PS50994">
    <property type="entry name" value="INTEGRASE"/>
    <property type="match status" value="1"/>
</dbReference>
<keyword evidence="3" id="KW-0064">Aspartyl protease</keyword>
<dbReference type="SUPFAM" id="SSF57756">
    <property type="entry name" value="Retrovirus zinc finger-like domains"/>
    <property type="match status" value="1"/>
</dbReference>
<dbReference type="EMBL" id="CM003604">
    <property type="protein sequence ID" value="KYP74877.1"/>
    <property type="molecule type" value="Genomic_DNA"/>
</dbReference>
<keyword evidence="4" id="KW-0378">Hydrolase</keyword>
<evidence type="ECO:0000256" key="1">
    <source>
        <dbReference type="ARBA" id="ARBA00022670"/>
    </source>
</evidence>
<evidence type="ECO:0000256" key="2">
    <source>
        <dbReference type="ARBA" id="ARBA00022723"/>
    </source>
</evidence>
<dbReference type="SUPFAM" id="SSF56672">
    <property type="entry name" value="DNA/RNA polymerases"/>
    <property type="match status" value="1"/>
</dbReference>
<dbReference type="InterPro" id="IPR012337">
    <property type="entry name" value="RNaseH-like_sf"/>
</dbReference>
<dbReference type="InterPro" id="IPR001878">
    <property type="entry name" value="Znf_CCHC"/>
</dbReference>
<dbReference type="InterPro" id="IPR054722">
    <property type="entry name" value="PolX-like_BBD"/>
</dbReference>
<evidence type="ECO:0000256" key="5">
    <source>
        <dbReference type="PROSITE-ProRule" id="PRU00047"/>
    </source>
</evidence>
<feature type="domain" description="Integrase catalytic" evidence="8">
    <location>
        <begin position="379"/>
        <end position="555"/>
    </location>
</feature>
<feature type="domain" description="CCHC-type" evidence="7">
    <location>
        <begin position="152"/>
        <end position="166"/>
    </location>
</feature>
<evidence type="ECO:0000259" key="8">
    <source>
        <dbReference type="PROSITE" id="PS50994"/>
    </source>
</evidence>
<name>A0A151U6I4_CAJCA</name>
<dbReference type="PROSITE" id="PS50231">
    <property type="entry name" value="RICIN_B_LECTIN"/>
    <property type="match status" value="1"/>
</dbReference>
<dbReference type="PANTHER" id="PTHR42648:SF18">
    <property type="entry name" value="RETROTRANSPOSON, UNCLASSIFIED-LIKE PROTEIN"/>
    <property type="match status" value="1"/>
</dbReference>
<dbReference type="Pfam" id="PF25597">
    <property type="entry name" value="SH3_retrovirus"/>
    <property type="match status" value="1"/>
</dbReference>
<proteinExistence type="predicted"/>
<reference evidence="9 10" key="1">
    <citation type="journal article" date="2012" name="Nat. Biotechnol.">
        <title>Draft genome sequence of pigeonpea (Cajanus cajan), an orphan legume crop of resource-poor farmers.</title>
        <authorList>
            <person name="Varshney R.K."/>
            <person name="Chen W."/>
            <person name="Li Y."/>
            <person name="Bharti A.K."/>
            <person name="Saxena R.K."/>
            <person name="Schlueter J.A."/>
            <person name="Donoghue M.T."/>
            <person name="Azam S."/>
            <person name="Fan G."/>
            <person name="Whaley A.M."/>
            <person name="Farmer A.D."/>
            <person name="Sheridan J."/>
            <person name="Iwata A."/>
            <person name="Tuteja R."/>
            <person name="Penmetsa R.V."/>
            <person name="Wu W."/>
            <person name="Upadhyaya H.D."/>
            <person name="Yang S.P."/>
            <person name="Shah T."/>
            <person name="Saxena K.B."/>
            <person name="Michael T."/>
            <person name="McCombie W.R."/>
            <person name="Yang B."/>
            <person name="Zhang G."/>
            <person name="Yang H."/>
            <person name="Wang J."/>
            <person name="Spillane C."/>
            <person name="Cook D.R."/>
            <person name="May G.D."/>
            <person name="Xu X."/>
            <person name="Jackson S.A."/>
        </authorList>
    </citation>
    <scope>NUCLEOTIDE SEQUENCE [LARGE SCALE GENOMIC DNA]</scope>
    <source>
        <strain evidence="10">cv. Asha</strain>
    </source>
</reference>
<dbReference type="Gene3D" id="3.30.420.10">
    <property type="entry name" value="Ribonuclease H-like superfamily/Ribonuclease H"/>
    <property type="match status" value="1"/>
</dbReference>
<gene>
    <name evidence="9" type="ORF">KK1_007570</name>
</gene>
<dbReference type="GO" id="GO:0008270">
    <property type="term" value="F:zinc ion binding"/>
    <property type="evidence" value="ECO:0007669"/>
    <property type="project" value="UniProtKB-KW"/>
</dbReference>
<keyword evidence="1" id="KW-0645">Protease</keyword>
<dbReference type="InterPro" id="IPR036397">
    <property type="entry name" value="RNaseH_sf"/>
</dbReference>
<dbReference type="InterPro" id="IPR025724">
    <property type="entry name" value="GAG-pre-integrase_dom"/>
</dbReference>
<dbReference type="Pfam" id="PF14223">
    <property type="entry name" value="Retrotran_gag_2"/>
    <property type="match status" value="1"/>
</dbReference>
<dbReference type="CDD" id="cd09272">
    <property type="entry name" value="RNase_HI_RT_Ty1"/>
    <property type="match status" value="1"/>
</dbReference>
<evidence type="ECO:0000256" key="6">
    <source>
        <dbReference type="SAM" id="MobiDB-lite"/>
    </source>
</evidence>
<dbReference type="SUPFAM" id="SSF53098">
    <property type="entry name" value="Ribonuclease H-like"/>
    <property type="match status" value="1"/>
</dbReference>
<dbReference type="PANTHER" id="PTHR42648">
    <property type="entry name" value="TRANSPOSASE, PUTATIVE-RELATED"/>
    <property type="match status" value="1"/>
</dbReference>